<dbReference type="InterPro" id="IPR013083">
    <property type="entry name" value="Znf_RING/FYVE/PHD"/>
</dbReference>
<reference evidence="8" key="1">
    <citation type="journal article" date="2019" name="Nat. Commun.">
        <title>Genome-wide association mapping of date palm fruit traits.</title>
        <authorList>
            <person name="Hazzouri K.M."/>
            <person name="Gros-Balthazard M."/>
            <person name="Flowers J.M."/>
            <person name="Copetti D."/>
            <person name="Lemansour A."/>
            <person name="Lebrun M."/>
            <person name="Masmoudi K."/>
            <person name="Ferrand S."/>
            <person name="Dhar M.I."/>
            <person name="Fresquez Z.A."/>
            <person name="Rosas U."/>
            <person name="Zhang J."/>
            <person name="Talag J."/>
            <person name="Lee S."/>
            <person name="Kudrna D."/>
            <person name="Powell R.F."/>
            <person name="Leitch I.J."/>
            <person name="Krueger R.R."/>
            <person name="Wing R.A."/>
            <person name="Amiri K.M.A."/>
            <person name="Purugganan M.D."/>
        </authorList>
    </citation>
    <scope>NUCLEOTIDE SEQUENCE [LARGE SCALE GENOMIC DNA]</scope>
    <source>
        <strain evidence="8">cv. Khalas</strain>
    </source>
</reference>
<keyword evidence="1" id="KW-0479">Metal-binding</keyword>
<dbReference type="InterPro" id="IPR011011">
    <property type="entry name" value="Znf_FYVE_PHD"/>
</dbReference>
<evidence type="ECO:0000256" key="3">
    <source>
        <dbReference type="ARBA" id="ARBA00022833"/>
    </source>
</evidence>
<feature type="compositionally biased region" description="Polar residues" evidence="5">
    <location>
        <begin position="259"/>
        <end position="268"/>
    </location>
</feature>
<dbReference type="Gene3D" id="3.30.40.10">
    <property type="entry name" value="Zinc/RING finger domain, C3HC4 (zinc finger)"/>
    <property type="match status" value="2"/>
</dbReference>
<feature type="domain" description="RING-type" evidence="7">
    <location>
        <begin position="32"/>
        <end position="71"/>
    </location>
</feature>
<reference evidence="9 10" key="2">
    <citation type="submission" date="2025-04" db="UniProtKB">
        <authorList>
            <consortium name="RefSeq"/>
        </authorList>
    </citation>
    <scope>IDENTIFICATION</scope>
    <source>
        <tissue evidence="9 10">Young leaves</tissue>
    </source>
</reference>
<feature type="compositionally biased region" description="Low complexity" evidence="5">
    <location>
        <begin position="776"/>
        <end position="785"/>
    </location>
</feature>
<dbReference type="InterPro" id="IPR017907">
    <property type="entry name" value="Znf_RING_CS"/>
</dbReference>
<dbReference type="RefSeq" id="XP_017700007.2">
    <property type="nucleotide sequence ID" value="XM_017844518.3"/>
</dbReference>
<dbReference type="RefSeq" id="XP_038981369.1">
    <property type="nucleotide sequence ID" value="XM_039125441.1"/>
</dbReference>
<dbReference type="Pfam" id="PF00628">
    <property type="entry name" value="PHD"/>
    <property type="match status" value="1"/>
</dbReference>
<feature type="compositionally biased region" description="Polar residues" evidence="5">
    <location>
        <begin position="1271"/>
        <end position="1282"/>
    </location>
</feature>
<evidence type="ECO:0000313" key="9">
    <source>
        <dbReference type="RefSeq" id="XP_008799611.2"/>
    </source>
</evidence>
<evidence type="ECO:0000313" key="10">
    <source>
        <dbReference type="RefSeq" id="XP_017700007.2"/>
    </source>
</evidence>
<name>A0A8B7CHZ0_PHODC</name>
<dbReference type="Proteomes" id="UP000228380">
    <property type="component" value="Chromosome 4"/>
</dbReference>
<dbReference type="SMART" id="SM00184">
    <property type="entry name" value="RING"/>
    <property type="match status" value="1"/>
</dbReference>
<dbReference type="PROSITE" id="PS50016">
    <property type="entry name" value="ZF_PHD_2"/>
    <property type="match status" value="1"/>
</dbReference>
<evidence type="ECO:0000313" key="11">
    <source>
        <dbReference type="RefSeq" id="XP_038981369.1"/>
    </source>
</evidence>
<sequence>MNPEESAKSESKEAVVEDEYDMEDAAFENERCGICTYVVIDRGVLDCCHHWFCFECIDKWATITNHCPLCKSEFQLITCLPVYDTTGSIKAEEYSLSRYDDWCIQGKNNTLSFPSYYIDENAVICLDGDGCKIRSGLSTAEDGSTLDTSIACDSCDIWYHAFCVGFNPECTSENSWLCPRCASVEVQQKLDCLPIQNPSKHSTLRSAGRVSNIDPSFLGKVSVSVADAGETAVVVSMVGGEPRTEGSSPLKNDIDINTGKDNGTSLSDSDADNLKLDMQLDKSGCVELICDSLMCSDDKGSIPLVQEIENSSERLLDMSPKMDVIQPDVKLTENSLAYAASEMVVVRAEDDILDTSLDQSQGVVLSSPCVSVIHGGFPGKNTEETAHSSSNFNEYNVSCPLSSENAENKNGLSEDNKCDTIPHLGISVTSPSSGDDMVTSTDEDILHAIHQKDINSRDLTMEHTEKFKTNVKDIDHLNDIVGKQEGYSQVRMEAEHPAKRAKLNENSQIPSSESQDNAFVLENSLTCSIAAAFPEDDNLICAPCEEAQTPDIMDIVQEPKHRKHDGEEGINPVTKTIEKQDISAGLRVKKIMRRVGNNESSILFQELRKEVRVVQNKTSNSTGEENAIDGKLLTAFRNAMVKPRNELADKLDPSVLGVRKSLLQKGKIRENLTKKIYGTSTGRRRRAWDRDWEIEFWKYRCSRMKPEKTETLQSVLELLKKASNPCLENSEVDQGPEDEATDSILSRVYLADASVFPRKDDIKPLSALTASSPIDNNQNVKNNNNLPGKDSQTPSESSEAKNPRGISKGLSPVKVPSSDNTGKRLNAPSIIGEARLKTRSNPISLLNGSIGREQNSNEPANQSCSSKNDKKKWALEVLARKNALANSSGSKDKQENGAMLKGNYPLLAQLPVDMRPVPASSFHNKVPVAVRQAQLYRITEHYLRSTNLSVIRRTAETELAVADAVNVEKEIFERSNSKLVYINLCSQVLSQHTKSQDETMASHLTGHNICGLDHSAKETYEPRATVSGKVEEALRRAGLSDTPPSSPVRVVKNPSEEDDLSLNVNKECLENVLDIDSHPKLDIYGDFEYDLQDGGYIAHSSMPNASRVSKLQPENADSRTKVILSTLKFEESDKFSDSDSLKPLSSVKEESTNDNLIVESQPDSFTLLEYQKAHGPGNAKVDVRLDTPLTLEPSKAEYKELYGPEKEHLVNVISGVVIGEGSNFMEMEAAAKATIPPETENNKSREEVTVSEFEIESCTENKTLLDHKSSRGGNSPTHSSIGENAPKEGISKSTSDKFSGSTFSISKKVEAYIKEHIRPLCKSGVITVEQYRWAVAKATDKVMRYHYKATNANFLIKEGDKVKKLAEQYVEVAQLKEM</sequence>
<evidence type="ECO:0000256" key="5">
    <source>
        <dbReference type="SAM" id="MobiDB-lite"/>
    </source>
</evidence>
<dbReference type="Pfam" id="PF13639">
    <property type="entry name" value="zf-RING_2"/>
    <property type="match status" value="1"/>
</dbReference>
<feature type="domain" description="PHD-type" evidence="6">
    <location>
        <begin position="64"/>
        <end position="184"/>
    </location>
</feature>
<dbReference type="GeneID" id="103714205"/>
<dbReference type="OrthoDB" id="21204at2759"/>
<evidence type="ECO:0000313" key="8">
    <source>
        <dbReference type="Proteomes" id="UP000228380"/>
    </source>
</evidence>
<dbReference type="GO" id="GO:0061630">
    <property type="term" value="F:ubiquitin protein ligase activity"/>
    <property type="evidence" value="ECO:0007669"/>
    <property type="project" value="TreeGrafter"/>
</dbReference>
<dbReference type="RefSeq" id="XP_008799611.2">
    <property type="nucleotide sequence ID" value="XM_008801389.4"/>
</dbReference>
<dbReference type="GO" id="GO:0008270">
    <property type="term" value="F:zinc ion binding"/>
    <property type="evidence" value="ECO:0007669"/>
    <property type="project" value="UniProtKB-KW"/>
</dbReference>
<feature type="region of interest" description="Disordered" evidence="5">
    <location>
        <begin position="239"/>
        <end position="268"/>
    </location>
</feature>
<evidence type="ECO:0000259" key="7">
    <source>
        <dbReference type="PROSITE" id="PS50089"/>
    </source>
</evidence>
<evidence type="ECO:0000256" key="4">
    <source>
        <dbReference type="PROSITE-ProRule" id="PRU00175"/>
    </source>
</evidence>
<dbReference type="RefSeq" id="XP_038981371.1">
    <property type="nucleotide sequence ID" value="XM_039125443.1"/>
</dbReference>
<dbReference type="PROSITE" id="PS50089">
    <property type="entry name" value="ZF_RING_2"/>
    <property type="match status" value="1"/>
</dbReference>
<keyword evidence="2 4" id="KW-0863">Zinc-finger</keyword>
<proteinExistence type="predicted"/>
<dbReference type="PROSITE" id="PS00518">
    <property type="entry name" value="ZF_RING_1"/>
    <property type="match status" value="1"/>
</dbReference>
<keyword evidence="3" id="KW-0862">Zinc</keyword>
<feature type="region of interest" description="Disordered" evidence="5">
    <location>
        <begin position="1261"/>
        <end position="1299"/>
    </location>
</feature>
<dbReference type="SUPFAM" id="SSF57903">
    <property type="entry name" value="FYVE/PHD zinc finger"/>
    <property type="match status" value="1"/>
</dbReference>
<gene>
    <name evidence="9 10 11 12 13" type="primary">LOC103714205</name>
</gene>
<dbReference type="PANTHER" id="PTHR15315">
    <property type="entry name" value="RING FINGER PROTEIN 41, 151"/>
    <property type="match status" value="1"/>
</dbReference>
<feature type="compositionally biased region" description="Polar residues" evidence="5">
    <location>
        <begin position="839"/>
        <end position="866"/>
    </location>
</feature>
<dbReference type="SMART" id="SM00249">
    <property type="entry name" value="PHD"/>
    <property type="match status" value="1"/>
</dbReference>
<dbReference type="PANTHER" id="PTHR15315:SF26">
    <property type="entry name" value="E3 UBIQUITIN-PROTEIN LIGASE NRDP1"/>
    <property type="match status" value="1"/>
</dbReference>
<evidence type="ECO:0000256" key="2">
    <source>
        <dbReference type="ARBA" id="ARBA00022771"/>
    </source>
</evidence>
<protein>
    <submittedName>
        <fullName evidence="9 10">Uncharacterized protein At4g10930 isoform X1</fullName>
    </submittedName>
</protein>
<accession>A0A8B7CHZ0</accession>
<evidence type="ECO:0000313" key="12">
    <source>
        <dbReference type="RefSeq" id="XP_038981370.1"/>
    </source>
</evidence>
<dbReference type="GO" id="GO:0016567">
    <property type="term" value="P:protein ubiquitination"/>
    <property type="evidence" value="ECO:0007669"/>
    <property type="project" value="TreeGrafter"/>
</dbReference>
<keyword evidence="8" id="KW-1185">Reference proteome</keyword>
<evidence type="ECO:0000259" key="6">
    <source>
        <dbReference type="PROSITE" id="PS50016"/>
    </source>
</evidence>
<dbReference type="InterPro" id="IPR001841">
    <property type="entry name" value="Znf_RING"/>
</dbReference>
<evidence type="ECO:0000256" key="1">
    <source>
        <dbReference type="ARBA" id="ARBA00022723"/>
    </source>
</evidence>
<dbReference type="InterPro" id="IPR001965">
    <property type="entry name" value="Znf_PHD"/>
</dbReference>
<dbReference type="RefSeq" id="XP_038981370.1">
    <property type="nucleotide sequence ID" value="XM_039125442.1"/>
</dbReference>
<evidence type="ECO:0000313" key="13">
    <source>
        <dbReference type="RefSeq" id="XP_038981371.1"/>
    </source>
</evidence>
<dbReference type="SUPFAM" id="SSF57850">
    <property type="entry name" value="RING/U-box"/>
    <property type="match status" value="1"/>
</dbReference>
<organism evidence="8 9">
    <name type="scientific">Phoenix dactylifera</name>
    <name type="common">Date palm</name>
    <dbReference type="NCBI Taxonomy" id="42345"/>
    <lineage>
        <taxon>Eukaryota</taxon>
        <taxon>Viridiplantae</taxon>
        <taxon>Streptophyta</taxon>
        <taxon>Embryophyta</taxon>
        <taxon>Tracheophyta</taxon>
        <taxon>Spermatophyta</taxon>
        <taxon>Magnoliopsida</taxon>
        <taxon>Liliopsida</taxon>
        <taxon>Arecaceae</taxon>
        <taxon>Coryphoideae</taxon>
        <taxon>Phoeniceae</taxon>
        <taxon>Phoenix</taxon>
    </lineage>
</organism>
<dbReference type="KEGG" id="pda:103714205"/>
<feature type="region of interest" description="Disordered" evidence="5">
    <location>
        <begin position="769"/>
        <end position="869"/>
    </location>
</feature>
<dbReference type="InterPro" id="IPR019787">
    <property type="entry name" value="Znf_PHD-finger"/>
</dbReference>